<proteinExistence type="predicted"/>
<organism evidence="2 3">
    <name type="scientific">Sinomonas flava</name>
    <dbReference type="NCBI Taxonomy" id="496857"/>
    <lineage>
        <taxon>Bacteria</taxon>
        <taxon>Bacillati</taxon>
        <taxon>Actinomycetota</taxon>
        <taxon>Actinomycetes</taxon>
        <taxon>Micrococcales</taxon>
        <taxon>Micrococcaceae</taxon>
        <taxon>Sinomonas</taxon>
    </lineage>
</organism>
<protein>
    <recommendedName>
        <fullName evidence="1">Hemerythrin-like domain-containing protein</fullName>
    </recommendedName>
</protein>
<dbReference type="Proteomes" id="UP001500432">
    <property type="component" value="Unassembled WGS sequence"/>
</dbReference>
<dbReference type="EMBL" id="BAAAQW010000005">
    <property type="protein sequence ID" value="GAA2200444.1"/>
    <property type="molecule type" value="Genomic_DNA"/>
</dbReference>
<sequence length="162" mass="17270">MAHGHADHELHSDDEALAAIEHHHAHMLERVTALAEAIVAAVEAGDVGTAHDEKANLVEWCENDLIPHAVAEEGPLYGGAGRTDKGHLLVEGMLQDHQAIIGLVEELRAAEGARAAALGFAIARAFQLHLRKENGLLFPYIAAHPDLSLAESVRGLEEIVGS</sequence>
<comment type="caution">
    <text evidence="2">The sequence shown here is derived from an EMBL/GenBank/DDBJ whole genome shotgun (WGS) entry which is preliminary data.</text>
</comment>
<evidence type="ECO:0000259" key="1">
    <source>
        <dbReference type="Pfam" id="PF01814"/>
    </source>
</evidence>
<name>A0ABN3BUM4_9MICC</name>
<reference evidence="2 3" key="1">
    <citation type="journal article" date="2019" name="Int. J. Syst. Evol. Microbiol.">
        <title>The Global Catalogue of Microorganisms (GCM) 10K type strain sequencing project: providing services to taxonomists for standard genome sequencing and annotation.</title>
        <authorList>
            <consortium name="The Broad Institute Genomics Platform"/>
            <consortium name="The Broad Institute Genome Sequencing Center for Infectious Disease"/>
            <person name="Wu L."/>
            <person name="Ma J."/>
        </authorList>
    </citation>
    <scope>NUCLEOTIDE SEQUENCE [LARGE SCALE GENOMIC DNA]</scope>
    <source>
        <strain evidence="2 3">JCM 16034</strain>
    </source>
</reference>
<gene>
    <name evidence="2" type="ORF">GCM10009849_21010</name>
</gene>
<dbReference type="Pfam" id="PF01814">
    <property type="entry name" value="Hemerythrin"/>
    <property type="match status" value="1"/>
</dbReference>
<accession>A0ABN3BUM4</accession>
<evidence type="ECO:0000313" key="2">
    <source>
        <dbReference type="EMBL" id="GAA2200444.1"/>
    </source>
</evidence>
<dbReference type="Gene3D" id="1.20.120.520">
    <property type="entry name" value="nmb1532 protein domain like"/>
    <property type="match status" value="1"/>
</dbReference>
<evidence type="ECO:0000313" key="3">
    <source>
        <dbReference type="Proteomes" id="UP001500432"/>
    </source>
</evidence>
<dbReference type="InterPro" id="IPR012312">
    <property type="entry name" value="Hemerythrin-like"/>
</dbReference>
<dbReference type="RefSeq" id="WP_344299651.1">
    <property type="nucleotide sequence ID" value="NZ_BAAAQW010000005.1"/>
</dbReference>
<feature type="domain" description="Hemerythrin-like" evidence="1">
    <location>
        <begin position="17"/>
        <end position="141"/>
    </location>
</feature>
<keyword evidence="3" id="KW-1185">Reference proteome</keyword>